<organism evidence="2 3">
    <name type="scientific">Citricoccus nitrophenolicus</name>
    <dbReference type="NCBI Taxonomy" id="863575"/>
    <lineage>
        <taxon>Bacteria</taxon>
        <taxon>Bacillati</taxon>
        <taxon>Actinomycetota</taxon>
        <taxon>Actinomycetes</taxon>
        <taxon>Micrococcales</taxon>
        <taxon>Micrococcaceae</taxon>
        <taxon>Citricoccus</taxon>
    </lineage>
</organism>
<dbReference type="EMBL" id="JBDXMX010000003">
    <property type="protein sequence ID" value="MEO9247732.1"/>
    <property type="molecule type" value="Genomic_DNA"/>
</dbReference>
<comment type="caution">
    <text evidence="2">The sequence shown here is derived from an EMBL/GenBank/DDBJ whole genome shotgun (WGS) entry which is preliminary data.</text>
</comment>
<accession>A0ABV0IHU7</accession>
<dbReference type="Pfam" id="PF08808">
    <property type="entry name" value="RES"/>
    <property type="match status" value="1"/>
</dbReference>
<protein>
    <submittedName>
        <fullName evidence="2">RES family NAD+ phosphorylase</fullName>
    </submittedName>
</protein>
<dbReference type="RefSeq" id="WP_347920392.1">
    <property type="nucleotide sequence ID" value="NZ_JBDXMX010000003.1"/>
</dbReference>
<sequence length="182" mass="20709">MHLYRVHPWREDAGETEPFGALYVPPLQGYGRWDNPDLYRLRYFSLTPAGAVAETFGSLRQWSSGMFLVPGDSTAVRAVSTYSLPDETRWADLADPAVLTRLGVGRVTDVTRRDLRRTQRLAERIHASGEWDGIAWWSYYHPEIELVATWVDRDLECRATEPLAITDDAVAEAAELIVRSMR</sequence>
<feature type="domain" description="RES" evidence="1">
    <location>
        <begin position="3"/>
        <end position="147"/>
    </location>
</feature>
<dbReference type="InterPro" id="IPR014914">
    <property type="entry name" value="RES_dom"/>
</dbReference>
<evidence type="ECO:0000259" key="1">
    <source>
        <dbReference type="Pfam" id="PF08808"/>
    </source>
</evidence>
<name>A0ABV0IHU7_9MICC</name>
<keyword evidence="3" id="KW-1185">Reference proteome</keyword>
<evidence type="ECO:0000313" key="2">
    <source>
        <dbReference type="EMBL" id="MEO9247732.1"/>
    </source>
</evidence>
<reference evidence="2 3" key="1">
    <citation type="submission" date="2024-05" db="EMBL/GenBank/DDBJ databases">
        <authorList>
            <person name="Yi C."/>
        </authorList>
    </citation>
    <scope>NUCLEOTIDE SEQUENCE [LARGE SCALE GENOMIC DNA]</scope>
    <source>
        <strain evidence="2 3">XS13</strain>
    </source>
</reference>
<gene>
    <name evidence="2" type="ORF">ABDK96_08580</name>
</gene>
<proteinExistence type="predicted"/>
<dbReference type="Proteomes" id="UP001484097">
    <property type="component" value="Unassembled WGS sequence"/>
</dbReference>
<evidence type="ECO:0000313" key="3">
    <source>
        <dbReference type="Proteomes" id="UP001484097"/>
    </source>
</evidence>